<reference evidence="5 6" key="1">
    <citation type="submission" date="2017-01" db="EMBL/GenBank/DDBJ databases">
        <authorList>
            <person name="Erauso G."/>
        </authorList>
    </citation>
    <scope>NUCLEOTIDE SEQUENCE [LARGE SCALE GENOMIC DNA]</scope>
    <source>
        <strain evidence="5">MESINF1</strain>
    </source>
</reference>
<dbReference type="InterPro" id="IPR011146">
    <property type="entry name" value="HIT-like"/>
</dbReference>
<dbReference type="InterPro" id="IPR001310">
    <property type="entry name" value="Histidine_triad_HIT"/>
</dbReference>
<evidence type="ECO:0000256" key="2">
    <source>
        <dbReference type="PIRSR" id="PIRSR601310-3"/>
    </source>
</evidence>
<sequence>MDCVFCKIAGGQIKSAFVSENEDFVAFDDINPVASCHVLVVPKRHIKSIKELSGFSGQALKNLLGIIDTVTDEKGVKQTGYRVIVNQGSDAGQEVEHLHFHVIGGRKLGRLG</sequence>
<dbReference type="PROSITE" id="PS00892">
    <property type="entry name" value="HIT_1"/>
    <property type="match status" value="1"/>
</dbReference>
<dbReference type="Gene3D" id="3.30.428.10">
    <property type="entry name" value="HIT-like"/>
    <property type="match status" value="1"/>
</dbReference>
<proteinExistence type="predicted"/>
<dbReference type="RefSeq" id="WP_169700288.1">
    <property type="nucleotide sequence ID" value="NZ_LS974202.1"/>
</dbReference>
<dbReference type="PANTHER" id="PTHR23089">
    <property type="entry name" value="HISTIDINE TRIAD HIT PROTEIN"/>
    <property type="match status" value="1"/>
</dbReference>
<evidence type="ECO:0000313" key="6">
    <source>
        <dbReference type="Proteomes" id="UP000250796"/>
    </source>
</evidence>
<feature type="short sequence motif" description="Histidine triad motif" evidence="2 3">
    <location>
        <begin position="97"/>
        <end position="101"/>
    </location>
</feature>
<dbReference type="KEGG" id="minf:MESINF_2595"/>
<dbReference type="PROSITE" id="PS51084">
    <property type="entry name" value="HIT_2"/>
    <property type="match status" value="1"/>
</dbReference>
<keyword evidence="5" id="KW-0378">Hydrolase</keyword>
<evidence type="ECO:0000313" key="5">
    <source>
        <dbReference type="EMBL" id="SSC14035.1"/>
    </source>
</evidence>
<dbReference type="Pfam" id="PF01230">
    <property type="entry name" value="HIT"/>
    <property type="match status" value="1"/>
</dbReference>
<evidence type="ECO:0000259" key="4">
    <source>
        <dbReference type="PROSITE" id="PS51084"/>
    </source>
</evidence>
<dbReference type="GO" id="GO:0016787">
    <property type="term" value="F:hydrolase activity"/>
    <property type="evidence" value="ECO:0007669"/>
    <property type="project" value="UniProtKB-KW"/>
</dbReference>
<accession>A0A7Z7PQD7</accession>
<dbReference type="EMBL" id="LS974202">
    <property type="protein sequence ID" value="SSC14035.1"/>
    <property type="molecule type" value="Genomic_DNA"/>
</dbReference>
<keyword evidence="6" id="KW-1185">Reference proteome</keyword>
<dbReference type="Proteomes" id="UP000250796">
    <property type="component" value="Chromosome MESINF"/>
</dbReference>
<evidence type="ECO:0000256" key="1">
    <source>
        <dbReference type="PIRSR" id="PIRSR601310-1"/>
    </source>
</evidence>
<feature type="active site" description="Tele-AMP-histidine intermediate" evidence="1">
    <location>
        <position position="99"/>
    </location>
</feature>
<dbReference type="SUPFAM" id="SSF54197">
    <property type="entry name" value="HIT-like"/>
    <property type="match status" value="1"/>
</dbReference>
<evidence type="ECO:0000256" key="3">
    <source>
        <dbReference type="PROSITE-ProRule" id="PRU00464"/>
    </source>
</evidence>
<organism evidence="5 6">
    <name type="scientific">Mesotoga infera</name>
    <dbReference type="NCBI Taxonomy" id="1236046"/>
    <lineage>
        <taxon>Bacteria</taxon>
        <taxon>Thermotogati</taxon>
        <taxon>Thermotogota</taxon>
        <taxon>Thermotogae</taxon>
        <taxon>Kosmotogales</taxon>
        <taxon>Kosmotogaceae</taxon>
        <taxon>Mesotoga</taxon>
    </lineage>
</organism>
<feature type="domain" description="HIT" evidence="4">
    <location>
        <begin position="4"/>
        <end position="112"/>
    </location>
</feature>
<dbReference type="PRINTS" id="PR00332">
    <property type="entry name" value="HISTRIAD"/>
</dbReference>
<gene>
    <name evidence="5" type="ORF">MESINF_2595</name>
</gene>
<name>A0A7Z7PQD7_9BACT</name>
<dbReference type="AlphaFoldDB" id="A0A7Z7PQD7"/>
<dbReference type="InterPro" id="IPR019808">
    <property type="entry name" value="Histidine_triad_CS"/>
</dbReference>
<dbReference type="InterPro" id="IPR036265">
    <property type="entry name" value="HIT-like_sf"/>
</dbReference>
<protein>
    <submittedName>
        <fullName evidence="5">HIT family hydrolase, diadenosine tetraphosphate hydrolase</fullName>
    </submittedName>
</protein>